<evidence type="ECO:0000256" key="5">
    <source>
        <dbReference type="ARBA" id="ARBA00023284"/>
    </source>
</evidence>
<evidence type="ECO:0000256" key="1">
    <source>
        <dbReference type="ARBA" id="ARBA00022559"/>
    </source>
</evidence>
<dbReference type="InterPro" id="IPR013740">
    <property type="entry name" value="Redoxin"/>
</dbReference>
<dbReference type="SUPFAM" id="SSF52833">
    <property type="entry name" value="Thioredoxin-like"/>
    <property type="match status" value="1"/>
</dbReference>
<dbReference type="GO" id="GO:0045454">
    <property type="term" value="P:cell redox homeostasis"/>
    <property type="evidence" value="ECO:0007669"/>
    <property type="project" value="TreeGrafter"/>
</dbReference>
<protein>
    <submittedName>
        <fullName evidence="8">Alkyl hydroperoxide reductase</fullName>
    </submittedName>
</protein>
<dbReference type="Proteomes" id="UP000175829">
    <property type="component" value="Unassembled WGS sequence"/>
</dbReference>
<keyword evidence="5" id="KW-0676">Redox-active center</keyword>
<evidence type="ECO:0000256" key="6">
    <source>
        <dbReference type="SAM" id="MobiDB-lite"/>
    </source>
</evidence>
<dbReference type="AlphaFoldDB" id="A0A1E7K5Y4"/>
<gene>
    <name evidence="8" type="ORF">AN217_17590</name>
</gene>
<evidence type="ECO:0000256" key="4">
    <source>
        <dbReference type="ARBA" id="ARBA00023157"/>
    </source>
</evidence>
<dbReference type="CDD" id="cd03017">
    <property type="entry name" value="PRX_BCP"/>
    <property type="match status" value="1"/>
</dbReference>
<dbReference type="PANTHER" id="PTHR42801">
    <property type="entry name" value="THIOREDOXIN-DEPENDENT PEROXIDE REDUCTASE"/>
    <property type="match status" value="1"/>
</dbReference>
<dbReference type="EMBL" id="LJGV01000022">
    <property type="protein sequence ID" value="OEU99324.1"/>
    <property type="molecule type" value="Genomic_DNA"/>
</dbReference>
<evidence type="ECO:0000259" key="7">
    <source>
        <dbReference type="Pfam" id="PF08534"/>
    </source>
</evidence>
<name>A0A1E7K5Y4_9ACTN</name>
<dbReference type="PANTHER" id="PTHR42801:SF21">
    <property type="entry name" value="BCPB PROTEIN"/>
    <property type="match status" value="1"/>
</dbReference>
<keyword evidence="1" id="KW-0575">Peroxidase</keyword>
<reference evidence="8 9" key="1">
    <citation type="journal article" date="2016" name="Front. Microbiol.">
        <title>Comparative Genomics Analysis of Streptomyces Species Reveals Their Adaptation to the Marine Environment and Their Diversity at the Genomic Level.</title>
        <authorList>
            <person name="Tian X."/>
            <person name="Zhang Z."/>
            <person name="Yang T."/>
            <person name="Chen M."/>
            <person name="Li J."/>
            <person name="Chen F."/>
            <person name="Yang J."/>
            <person name="Li W."/>
            <person name="Zhang B."/>
            <person name="Zhang Z."/>
            <person name="Wu J."/>
            <person name="Zhang C."/>
            <person name="Long L."/>
            <person name="Xiao J."/>
        </authorList>
    </citation>
    <scope>NUCLEOTIDE SEQUENCE [LARGE SCALE GENOMIC DNA]</scope>
    <source>
        <strain evidence="8 9">SCSIO M10379</strain>
    </source>
</reference>
<feature type="region of interest" description="Disordered" evidence="6">
    <location>
        <begin position="1"/>
        <end position="28"/>
    </location>
</feature>
<evidence type="ECO:0000256" key="3">
    <source>
        <dbReference type="ARBA" id="ARBA00023002"/>
    </source>
</evidence>
<dbReference type="InterPro" id="IPR050924">
    <property type="entry name" value="Peroxiredoxin_BCP/PrxQ"/>
</dbReference>
<dbReference type="RefSeq" id="WP_019359185.1">
    <property type="nucleotide sequence ID" value="NZ_LJGV01000022.1"/>
</dbReference>
<organism evidence="8 9">
    <name type="scientific">Streptomyces qinglanensis</name>
    <dbReference type="NCBI Taxonomy" id="943816"/>
    <lineage>
        <taxon>Bacteria</taxon>
        <taxon>Bacillati</taxon>
        <taxon>Actinomycetota</taxon>
        <taxon>Actinomycetes</taxon>
        <taxon>Kitasatosporales</taxon>
        <taxon>Streptomycetaceae</taxon>
        <taxon>Streptomyces</taxon>
    </lineage>
</organism>
<dbReference type="Pfam" id="PF08534">
    <property type="entry name" value="Redoxin"/>
    <property type="match status" value="1"/>
</dbReference>
<dbReference type="GO" id="GO:0005737">
    <property type="term" value="C:cytoplasm"/>
    <property type="evidence" value="ECO:0007669"/>
    <property type="project" value="TreeGrafter"/>
</dbReference>
<proteinExistence type="predicted"/>
<dbReference type="InterPro" id="IPR036249">
    <property type="entry name" value="Thioredoxin-like_sf"/>
</dbReference>
<dbReference type="PATRIC" id="fig|943816.4.peg.3005"/>
<evidence type="ECO:0000313" key="8">
    <source>
        <dbReference type="EMBL" id="OEU99324.1"/>
    </source>
</evidence>
<keyword evidence="4" id="KW-1015">Disulfide bond</keyword>
<dbReference type="GO" id="GO:0034599">
    <property type="term" value="P:cellular response to oxidative stress"/>
    <property type="evidence" value="ECO:0007669"/>
    <property type="project" value="TreeGrafter"/>
</dbReference>
<dbReference type="GO" id="GO:0008379">
    <property type="term" value="F:thioredoxin peroxidase activity"/>
    <property type="evidence" value="ECO:0007669"/>
    <property type="project" value="TreeGrafter"/>
</dbReference>
<evidence type="ECO:0000313" key="9">
    <source>
        <dbReference type="Proteomes" id="UP000175829"/>
    </source>
</evidence>
<sequence>MDDLTRLPAGLPEPGDDGAADHLPGTRLPSLGLPHIEGRLVALDRLGDGRTVLYAFPRAARPRELPVGWDSVPGAAGCLQEACGFRDRHAELLTAGASRVFGLSGQDSPCQRELAQRLRLPFGLLSDPVLALAGALRMPVLEVGGRLFYRRLTLIVRAGAIEHVFHPVFPPDRHAAQVLDWLRANPG</sequence>
<keyword evidence="2" id="KW-0049">Antioxidant</keyword>
<evidence type="ECO:0000256" key="2">
    <source>
        <dbReference type="ARBA" id="ARBA00022862"/>
    </source>
</evidence>
<accession>A0A1E7K5Y4</accession>
<feature type="domain" description="Redoxin" evidence="7">
    <location>
        <begin position="25"/>
        <end position="177"/>
    </location>
</feature>
<comment type="caution">
    <text evidence="8">The sequence shown here is derived from an EMBL/GenBank/DDBJ whole genome shotgun (WGS) entry which is preliminary data.</text>
</comment>
<keyword evidence="3" id="KW-0560">Oxidoreductase</keyword>
<dbReference type="Gene3D" id="3.40.30.10">
    <property type="entry name" value="Glutaredoxin"/>
    <property type="match status" value="1"/>
</dbReference>